<reference evidence="3 4" key="1">
    <citation type="journal article" date="2019" name="Int. J. Syst. Evol. Microbiol.">
        <title>The Global Catalogue of Microorganisms (GCM) 10K type strain sequencing project: providing services to taxonomists for standard genome sequencing and annotation.</title>
        <authorList>
            <consortium name="The Broad Institute Genomics Platform"/>
            <consortium name="The Broad Institute Genome Sequencing Center for Infectious Disease"/>
            <person name="Wu L."/>
            <person name="Ma J."/>
        </authorList>
    </citation>
    <scope>NUCLEOTIDE SEQUENCE [LARGE SCALE GENOMIC DNA]</scope>
    <source>
        <strain evidence="3 4">JCM 17504</strain>
    </source>
</reference>
<feature type="transmembrane region" description="Helical" evidence="2">
    <location>
        <begin position="21"/>
        <end position="50"/>
    </location>
</feature>
<dbReference type="Proteomes" id="UP001501729">
    <property type="component" value="Unassembled WGS sequence"/>
</dbReference>
<dbReference type="AlphaFoldDB" id="A0AAV3UJN9"/>
<evidence type="ECO:0000256" key="1">
    <source>
        <dbReference type="SAM" id="MobiDB-lite"/>
    </source>
</evidence>
<name>A0AAV3UJN9_9EURY</name>
<keyword evidence="4" id="KW-1185">Reference proteome</keyword>
<evidence type="ECO:0000256" key="2">
    <source>
        <dbReference type="SAM" id="Phobius"/>
    </source>
</evidence>
<accession>A0AAV3UJN9</accession>
<feature type="region of interest" description="Disordered" evidence="1">
    <location>
        <begin position="100"/>
        <end position="122"/>
    </location>
</feature>
<dbReference type="GeneID" id="68616789"/>
<dbReference type="EMBL" id="BAABKX010000013">
    <property type="protein sequence ID" value="GAA5053838.1"/>
    <property type="molecule type" value="Genomic_DNA"/>
</dbReference>
<comment type="caution">
    <text evidence="3">The sequence shown here is derived from an EMBL/GenBank/DDBJ whole genome shotgun (WGS) entry which is preliminary data.</text>
</comment>
<proteinExistence type="predicted"/>
<gene>
    <name evidence="3" type="ORF">GCM10025751_31610</name>
</gene>
<keyword evidence="2" id="KW-1133">Transmembrane helix</keyword>
<sequence length="122" mass="13409">MSKSNDEIATKISNLISRSTLVIIGLLVLFIPVILLVIMVGFLSLAQGIVLAELSVVEIIELYLLEVLVFASFAYLLYRLLLTAIEKRLPGALNALETSNKTSDIDETHQESNQGSFEGKQD</sequence>
<keyword evidence="2" id="KW-0472">Membrane</keyword>
<protein>
    <submittedName>
        <fullName evidence="3">Uncharacterized protein</fullName>
    </submittedName>
</protein>
<evidence type="ECO:0000313" key="3">
    <source>
        <dbReference type="EMBL" id="GAA5053838.1"/>
    </source>
</evidence>
<organism evidence="3 4">
    <name type="scientific">Haladaptatus pallidirubidus</name>
    <dbReference type="NCBI Taxonomy" id="1008152"/>
    <lineage>
        <taxon>Archaea</taxon>
        <taxon>Methanobacteriati</taxon>
        <taxon>Methanobacteriota</taxon>
        <taxon>Stenosarchaea group</taxon>
        <taxon>Halobacteria</taxon>
        <taxon>Halobacteriales</taxon>
        <taxon>Haladaptataceae</taxon>
        <taxon>Haladaptatus</taxon>
    </lineage>
</organism>
<keyword evidence="2" id="KW-0812">Transmembrane</keyword>
<evidence type="ECO:0000313" key="4">
    <source>
        <dbReference type="Proteomes" id="UP001501729"/>
    </source>
</evidence>
<dbReference type="RefSeq" id="WP_227778477.1">
    <property type="nucleotide sequence ID" value="NZ_BAABKX010000013.1"/>
</dbReference>
<feature type="transmembrane region" description="Helical" evidence="2">
    <location>
        <begin position="62"/>
        <end position="81"/>
    </location>
</feature>